<organism evidence="5 6">
    <name type="scientific">Vibrio caribbeanicus ATCC BAA-2122</name>
    <dbReference type="NCBI Taxonomy" id="796620"/>
    <lineage>
        <taxon>Bacteria</taxon>
        <taxon>Pseudomonadati</taxon>
        <taxon>Pseudomonadota</taxon>
        <taxon>Gammaproteobacteria</taxon>
        <taxon>Vibrionales</taxon>
        <taxon>Vibrionaceae</taxon>
        <taxon>Vibrio</taxon>
    </lineage>
</organism>
<dbReference type="Proteomes" id="UP000002943">
    <property type="component" value="Unassembled WGS sequence"/>
</dbReference>
<evidence type="ECO:0000259" key="3">
    <source>
        <dbReference type="PROSITE" id="PS50885"/>
    </source>
</evidence>
<dbReference type="PANTHER" id="PTHR46663">
    <property type="entry name" value="DIGUANYLATE CYCLASE DGCT-RELATED"/>
    <property type="match status" value="1"/>
</dbReference>
<dbReference type="PROSITE" id="PS50885">
    <property type="entry name" value="HAMP"/>
    <property type="match status" value="1"/>
</dbReference>
<sequence length="433" mass="49323">MLDSLSNKMLALSTMTLLFVLVVLVAFFQIQSEQESTQVEINYLVDLQLDVDSLKGELWTYKQKGNSLASGKLNEIQDSIAQQLREKDAVLGIQLDDVQVMNESLQRLIKYEKQRYLSDLNNKVVSDRTSFKVSGILYSRYSSIAQSMTEELAAIHKTVVKLHKEKLQSLIFAAAFWLVVFAIIVSAIAWLVLYRFKTDSNAIKEAMIALSRGELDTKVQCKKMDSEFKIMADFFNQMSESLRLSTVTRQELEDEVAQQTFQLKHKQEQLLFLAEHDPLTNLLNRRAFDNKLDRAIQDAERKGSKLALLFIDLDDFKIVNDQFGHDAGDHVLVQVARRLEDCSEGNDFVARFGGDEFVICTESANEFHHVLLKVENVLSMVARSIEFEKQALKVGASIGVSRFPDQSRCKEDLIVLADEAMYQHKQSKDTRVS</sequence>
<dbReference type="EMBL" id="AEIU01000069">
    <property type="protein sequence ID" value="EFP96866.1"/>
    <property type="molecule type" value="Genomic_DNA"/>
</dbReference>
<dbReference type="SMART" id="SM00267">
    <property type="entry name" value="GGDEF"/>
    <property type="match status" value="1"/>
</dbReference>
<dbReference type="CDD" id="cd01949">
    <property type="entry name" value="GGDEF"/>
    <property type="match status" value="1"/>
</dbReference>
<evidence type="ECO:0000259" key="4">
    <source>
        <dbReference type="PROSITE" id="PS50887"/>
    </source>
</evidence>
<dbReference type="InterPro" id="IPR052163">
    <property type="entry name" value="DGC-Regulatory_Protein"/>
</dbReference>
<keyword evidence="2" id="KW-0472">Membrane</keyword>
<evidence type="ECO:0000313" key="5">
    <source>
        <dbReference type="EMBL" id="EFP96866.1"/>
    </source>
</evidence>
<comment type="cofactor">
    <cofactor evidence="1">
        <name>Mg(2+)</name>
        <dbReference type="ChEBI" id="CHEBI:18420"/>
    </cofactor>
</comment>
<feature type="transmembrane region" description="Helical" evidence="2">
    <location>
        <begin position="170"/>
        <end position="194"/>
    </location>
</feature>
<evidence type="ECO:0000256" key="2">
    <source>
        <dbReference type="SAM" id="Phobius"/>
    </source>
</evidence>
<dbReference type="FunFam" id="3.30.70.270:FF:000001">
    <property type="entry name" value="Diguanylate cyclase domain protein"/>
    <property type="match status" value="1"/>
</dbReference>
<dbReference type="GO" id="GO:0016020">
    <property type="term" value="C:membrane"/>
    <property type="evidence" value="ECO:0007669"/>
    <property type="project" value="InterPro"/>
</dbReference>
<dbReference type="InterPro" id="IPR029787">
    <property type="entry name" value="Nucleotide_cyclase"/>
</dbReference>
<dbReference type="PANTHER" id="PTHR46663:SF2">
    <property type="entry name" value="GGDEF DOMAIN-CONTAINING PROTEIN"/>
    <property type="match status" value="1"/>
</dbReference>
<accession>E3BJU7</accession>
<dbReference type="STRING" id="796620.VIBC2010_07849"/>
<feature type="domain" description="HAMP" evidence="3">
    <location>
        <begin position="201"/>
        <end position="247"/>
    </location>
</feature>
<dbReference type="NCBIfam" id="TIGR00254">
    <property type="entry name" value="GGDEF"/>
    <property type="match status" value="1"/>
</dbReference>
<dbReference type="AlphaFoldDB" id="E3BJU7"/>
<proteinExistence type="predicted"/>
<dbReference type="OrthoDB" id="766410at2"/>
<keyword evidence="6" id="KW-1185">Reference proteome</keyword>
<dbReference type="Gene3D" id="3.30.70.270">
    <property type="match status" value="1"/>
</dbReference>
<gene>
    <name evidence="5" type="ORF">VIBC2010_07849</name>
</gene>
<dbReference type="GO" id="GO:0007165">
    <property type="term" value="P:signal transduction"/>
    <property type="evidence" value="ECO:0007669"/>
    <property type="project" value="InterPro"/>
</dbReference>
<dbReference type="InterPro" id="IPR000160">
    <property type="entry name" value="GGDEF_dom"/>
</dbReference>
<reference evidence="5 6" key="1">
    <citation type="journal article" date="2012" name="Int. J. Syst. Evol. Microbiol.">
        <title>Vibrio caribbeanicus sp. nov., isolated from the marine sponge Scleritoderma cyanea.</title>
        <authorList>
            <person name="Hoffmann M."/>
            <person name="Monday S.R."/>
            <person name="Allard M.W."/>
            <person name="Strain E.A."/>
            <person name="Whittaker P."/>
            <person name="Naum M."/>
            <person name="McCarthy P.J."/>
            <person name="Lopez J.V."/>
            <person name="Fischer M."/>
            <person name="Brown E.W."/>
        </authorList>
    </citation>
    <scope>NUCLEOTIDE SEQUENCE [LARGE SCALE GENOMIC DNA]</scope>
    <source>
        <strain evidence="5 6">ATCC BAA-2122</strain>
    </source>
</reference>
<dbReference type="eggNOG" id="COG2199">
    <property type="taxonomic scope" value="Bacteria"/>
</dbReference>
<evidence type="ECO:0000256" key="1">
    <source>
        <dbReference type="ARBA" id="ARBA00001946"/>
    </source>
</evidence>
<dbReference type="Gene3D" id="6.10.340.10">
    <property type="match status" value="1"/>
</dbReference>
<comment type="caution">
    <text evidence="5">The sequence shown here is derived from an EMBL/GenBank/DDBJ whole genome shotgun (WGS) entry which is preliminary data.</text>
</comment>
<dbReference type="InterPro" id="IPR003660">
    <property type="entry name" value="HAMP_dom"/>
</dbReference>
<keyword evidence="2" id="KW-1133">Transmembrane helix</keyword>
<dbReference type="GO" id="GO:0003824">
    <property type="term" value="F:catalytic activity"/>
    <property type="evidence" value="ECO:0007669"/>
    <property type="project" value="UniProtKB-ARBA"/>
</dbReference>
<dbReference type="SUPFAM" id="SSF55073">
    <property type="entry name" value="Nucleotide cyclase"/>
    <property type="match status" value="1"/>
</dbReference>
<protein>
    <submittedName>
        <fullName evidence="5">GGDEF family protein</fullName>
    </submittedName>
</protein>
<dbReference type="InterPro" id="IPR043128">
    <property type="entry name" value="Rev_trsase/Diguanyl_cyclase"/>
</dbReference>
<name>E3BJU7_9VIBR</name>
<evidence type="ECO:0000313" key="6">
    <source>
        <dbReference type="Proteomes" id="UP000002943"/>
    </source>
</evidence>
<keyword evidence="2" id="KW-0812">Transmembrane</keyword>
<dbReference type="CDD" id="cd06225">
    <property type="entry name" value="HAMP"/>
    <property type="match status" value="1"/>
</dbReference>
<dbReference type="RefSeq" id="WP_009601301.1">
    <property type="nucleotide sequence ID" value="NZ_AEIU01000069.1"/>
</dbReference>
<feature type="domain" description="GGDEF" evidence="4">
    <location>
        <begin position="304"/>
        <end position="433"/>
    </location>
</feature>
<dbReference type="Pfam" id="PF00990">
    <property type="entry name" value="GGDEF"/>
    <property type="match status" value="1"/>
</dbReference>
<dbReference type="PROSITE" id="PS50887">
    <property type="entry name" value="GGDEF"/>
    <property type="match status" value="1"/>
</dbReference>